<sequence>MATSFQLQIFPMEEEQPNQDQWFPQYQNLWFSQYQSSLPVPPCCDSFNIKLQYFNSHPSNPVSVENQFMFPRDLFCDMGVNLLDDAFSIVHIPPELLHQVAPHVVSFARNMDADDNYKGRRTLNIAVRIYVNTPSAPNGDDDSCRSRGGFINSLTKVRVGDDDASCCSICLDKLCDPTSEVVGTPCSHVFHRDCILQWLKHHSSCPMCRFQVRR</sequence>
<reference evidence="1 2" key="1">
    <citation type="journal article" date="2022" name="DNA Res.">
        <title>Chromosomal-level genome assembly of the orchid tree Bauhinia variegata (Leguminosae; Cercidoideae) supports the allotetraploid origin hypothesis of Bauhinia.</title>
        <authorList>
            <person name="Zhong Y."/>
            <person name="Chen Y."/>
            <person name="Zheng D."/>
            <person name="Pang J."/>
            <person name="Liu Y."/>
            <person name="Luo S."/>
            <person name="Meng S."/>
            <person name="Qian L."/>
            <person name="Wei D."/>
            <person name="Dai S."/>
            <person name="Zhou R."/>
        </authorList>
    </citation>
    <scope>NUCLEOTIDE SEQUENCE [LARGE SCALE GENOMIC DNA]</scope>
    <source>
        <strain evidence="1">BV-YZ2020</strain>
    </source>
</reference>
<accession>A0ACB9L874</accession>
<protein>
    <submittedName>
        <fullName evidence="1">Uncharacterized protein</fullName>
    </submittedName>
</protein>
<evidence type="ECO:0000313" key="1">
    <source>
        <dbReference type="EMBL" id="KAI4305735.1"/>
    </source>
</evidence>
<comment type="caution">
    <text evidence="1">The sequence shown here is derived from an EMBL/GenBank/DDBJ whole genome shotgun (WGS) entry which is preliminary data.</text>
</comment>
<name>A0ACB9L874_BAUVA</name>
<keyword evidence="2" id="KW-1185">Reference proteome</keyword>
<proteinExistence type="predicted"/>
<organism evidence="1 2">
    <name type="scientific">Bauhinia variegata</name>
    <name type="common">Purple orchid tree</name>
    <name type="synonym">Phanera variegata</name>
    <dbReference type="NCBI Taxonomy" id="167791"/>
    <lineage>
        <taxon>Eukaryota</taxon>
        <taxon>Viridiplantae</taxon>
        <taxon>Streptophyta</taxon>
        <taxon>Embryophyta</taxon>
        <taxon>Tracheophyta</taxon>
        <taxon>Spermatophyta</taxon>
        <taxon>Magnoliopsida</taxon>
        <taxon>eudicotyledons</taxon>
        <taxon>Gunneridae</taxon>
        <taxon>Pentapetalae</taxon>
        <taxon>rosids</taxon>
        <taxon>fabids</taxon>
        <taxon>Fabales</taxon>
        <taxon>Fabaceae</taxon>
        <taxon>Cercidoideae</taxon>
        <taxon>Cercideae</taxon>
        <taxon>Bauhiniinae</taxon>
        <taxon>Bauhinia</taxon>
    </lineage>
</organism>
<gene>
    <name evidence="1" type="ORF">L6164_029083</name>
</gene>
<dbReference type="Proteomes" id="UP000828941">
    <property type="component" value="Chromosome 12"/>
</dbReference>
<evidence type="ECO:0000313" key="2">
    <source>
        <dbReference type="Proteomes" id="UP000828941"/>
    </source>
</evidence>
<dbReference type="EMBL" id="CM039437">
    <property type="protein sequence ID" value="KAI4305735.1"/>
    <property type="molecule type" value="Genomic_DNA"/>
</dbReference>